<dbReference type="PRINTS" id="PR01590">
    <property type="entry name" value="HTHFIS"/>
</dbReference>
<evidence type="ECO:0000313" key="8">
    <source>
        <dbReference type="Proteomes" id="UP000294887"/>
    </source>
</evidence>
<keyword evidence="3" id="KW-0805">Transcription regulation</keyword>
<feature type="compositionally biased region" description="Polar residues" evidence="5">
    <location>
        <begin position="556"/>
        <end position="574"/>
    </location>
</feature>
<evidence type="ECO:0000313" key="7">
    <source>
        <dbReference type="EMBL" id="TCJ83081.1"/>
    </source>
</evidence>
<dbReference type="InterPro" id="IPR027417">
    <property type="entry name" value="P-loop_NTPase"/>
</dbReference>
<dbReference type="Gene3D" id="3.30.450.40">
    <property type="match status" value="1"/>
</dbReference>
<dbReference type="SUPFAM" id="SSF46689">
    <property type="entry name" value="Homeodomain-like"/>
    <property type="match status" value="1"/>
</dbReference>
<dbReference type="Pfam" id="PF00158">
    <property type="entry name" value="Sigma54_activat"/>
    <property type="match status" value="1"/>
</dbReference>
<keyword evidence="8" id="KW-1185">Reference proteome</keyword>
<dbReference type="InterPro" id="IPR009057">
    <property type="entry name" value="Homeodomain-like_sf"/>
</dbReference>
<dbReference type="InterPro" id="IPR002197">
    <property type="entry name" value="HTH_Fis"/>
</dbReference>
<evidence type="ECO:0000259" key="6">
    <source>
        <dbReference type="PROSITE" id="PS50045"/>
    </source>
</evidence>
<dbReference type="Gene3D" id="1.10.8.60">
    <property type="match status" value="1"/>
</dbReference>
<keyword evidence="1" id="KW-0547">Nucleotide-binding</keyword>
<feature type="domain" description="Sigma-54 factor interaction" evidence="6">
    <location>
        <begin position="315"/>
        <end position="535"/>
    </location>
</feature>
<evidence type="ECO:0000256" key="4">
    <source>
        <dbReference type="ARBA" id="ARBA00023163"/>
    </source>
</evidence>
<dbReference type="GO" id="GO:0005524">
    <property type="term" value="F:ATP binding"/>
    <property type="evidence" value="ECO:0007669"/>
    <property type="project" value="UniProtKB-KW"/>
</dbReference>
<dbReference type="InterPro" id="IPR029016">
    <property type="entry name" value="GAF-like_dom_sf"/>
</dbReference>
<dbReference type="RefSeq" id="WP_165874759.1">
    <property type="nucleotide sequence ID" value="NZ_BAAAFU010000007.1"/>
</dbReference>
<evidence type="ECO:0000256" key="1">
    <source>
        <dbReference type="ARBA" id="ARBA00022741"/>
    </source>
</evidence>
<dbReference type="Gene3D" id="1.10.10.60">
    <property type="entry name" value="Homeodomain-like"/>
    <property type="match status" value="1"/>
</dbReference>
<reference evidence="7 8" key="1">
    <citation type="submission" date="2019-03" db="EMBL/GenBank/DDBJ databases">
        <title>Genomic Encyclopedia of Type Strains, Phase IV (KMG-IV): sequencing the most valuable type-strain genomes for metagenomic binning, comparative biology and taxonomic classification.</title>
        <authorList>
            <person name="Goeker M."/>
        </authorList>
    </citation>
    <scope>NUCLEOTIDE SEQUENCE [LARGE SCALE GENOMIC DNA]</scope>
    <source>
        <strain evidence="7 8">DSM 24830</strain>
    </source>
</reference>
<dbReference type="GO" id="GO:0043565">
    <property type="term" value="F:sequence-specific DNA binding"/>
    <property type="evidence" value="ECO:0007669"/>
    <property type="project" value="InterPro"/>
</dbReference>
<keyword evidence="2" id="KW-0067">ATP-binding</keyword>
<accession>A0A4R1EYI1</accession>
<evidence type="ECO:0000256" key="3">
    <source>
        <dbReference type="ARBA" id="ARBA00023015"/>
    </source>
</evidence>
<proteinExistence type="predicted"/>
<organism evidence="7 8">
    <name type="scientific">Cocleimonas flava</name>
    <dbReference type="NCBI Taxonomy" id="634765"/>
    <lineage>
        <taxon>Bacteria</taxon>
        <taxon>Pseudomonadati</taxon>
        <taxon>Pseudomonadota</taxon>
        <taxon>Gammaproteobacteria</taxon>
        <taxon>Thiotrichales</taxon>
        <taxon>Thiotrichaceae</taxon>
        <taxon>Cocleimonas</taxon>
    </lineage>
</organism>
<dbReference type="CDD" id="cd00009">
    <property type="entry name" value="AAA"/>
    <property type="match status" value="1"/>
</dbReference>
<dbReference type="SUPFAM" id="SSF52540">
    <property type="entry name" value="P-loop containing nucleoside triphosphate hydrolases"/>
    <property type="match status" value="1"/>
</dbReference>
<sequence length="620" mass="69061">MKHIYNPNSSVNKLAIASSWQRCRNDYQLSQYTPRPIQRLQDTELTRRQDQLVDFLLGDTKEIQCLAELMQKSQKGLFVAGTDSTLLMGYQEHVSTAFLKPASISPGFCWSEPAASTNAVSLALQEKKSITVEGKSHYYKSFRQFSCTGTPLFDSQNELIGALAIAGRDDDQSQNYIFYQYILSLAAARIQARLFKKHYSDIDTMHLSFAGVGSSADESINALCAVNATGDIVGLTNYAAKLLGYKQHEELINQKVEDVFGLDVDKLASLAGTKINVDIDQGSTVIATPFLPNLNRSKVKASSVKTPKKKLLRDIVGKDKSMLATVDRAKELYKHGVPLLLQGETGCGKKTFAELLHDESSFLNVPFVSIDCTIVDVTKEGVDKFLSELDSLRSLNQTAKQEFAGTIYLKSIDSLPNNLQMSVVSLLKEIDVAVQNDDLESGNKLRVISSIHDEPNELVKQGKLSLELLHHTNGASIVLKPLRKRNDLKFLISQIAIELAKGPVDISDAAYSLLLDHQWLGNFWELRNVMRYSLLGGNGKTIHEVNLPENLRTQVTEKNTENPTPIKISSNSNLDENDPRHLRSTLNSTDWNVSKAARRLGISRATMYRKMKTYQLSRTN</sequence>
<dbReference type="InterPro" id="IPR058031">
    <property type="entry name" value="AAA_lid_NorR"/>
</dbReference>
<dbReference type="Gene3D" id="3.40.50.300">
    <property type="entry name" value="P-loop containing nucleotide triphosphate hydrolases"/>
    <property type="match status" value="1"/>
</dbReference>
<evidence type="ECO:0000256" key="2">
    <source>
        <dbReference type="ARBA" id="ARBA00022840"/>
    </source>
</evidence>
<gene>
    <name evidence="7" type="ORF">EV695_3819</name>
</gene>
<dbReference type="InterPro" id="IPR002078">
    <property type="entry name" value="Sigma_54_int"/>
</dbReference>
<dbReference type="Pfam" id="PF02954">
    <property type="entry name" value="HTH_8"/>
    <property type="match status" value="1"/>
</dbReference>
<dbReference type="PROSITE" id="PS50045">
    <property type="entry name" value="SIGMA54_INTERACT_4"/>
    <property type="match status" value="1"/>
</dbReference>
<dbReference type="PANTHER" id="PTHR32071:SF77">
    <property type="entry name" value="TRANSCRIPTIONAL REGULATORY PROTEIN"/>
    <property type="match status" value="1"/>
</dbReference>
<feature type="region of interest" description="Disordered" evidence="5">
    <location>
        <begin position="556"/>
        <end position="579"/>
    </location>
</feature>
<comment type="caution">
    <text evidence="7">The sequence shown here is derived from an EMBL/GenBank/DDBJ whole genome shotgun (WGS) entry which is preliminary data.</text>
</comment>
<keyword evidence="4" id="KW-0804">Transcription</keyword>
<dbReference type="Pfam" id="PF25601">
    <property type="entry name" value="AAA_lid_14"/>
    <property type="match status" value="1"/>
</dbReference>
<protein>
    <submittedName>
        <fullName evidence="7">Transcriptional regulator of acetoin/glycerol metabolism</fullName>
    </submittedName>
</protein>
<dbReference type="EMBL" id="SMFQ01000005">
    <property type="protein sequence ID" value="TCJ83081.1"/>
    <property type="molecule type" value="Genomic_DNA"/>
</dbReference>
<dbReference type="GO" id="GO:0006355">
    <property type="term" value="P:regulation of DNA-templated transcription"/>
    <property type="evidence" value="ECO:0007669"/>
    <property type="project" value="InterPro"/>
</dbReference>
<evidence type="ECO:0000256" key="5">
    <source>
        <dbReference type="SAM" id="MobiDB-lite"/>
    </source>
</evidence>
<dbReference type="PANTHER" id="PTHR32071">
    <property type="entry name" value="TRANSCRIPTIONAL REGULATORY PROTEIN"/>
    <property type="match status" value="1"/>
</dbReference>
<dbReference type="Proteomes" id="UP000294887">
    <property type="component" value="Unassembled WGS sequence"/>
</dbReference>
<dbReference type="AlphaFoldDB" id="A0A4R1EYI1"/>
<name>A0A4R1EYI1_9GAMM</name>